<evidence type="ECO:0000259" key="2">
    <source>
        <dbReference type="PROSITE" id="PS51103"/>
    </source>
</evidence>
<evidence type="ECO:0000313" key="3">
    <source>
        <dbReference type="EMBL" id="MCQ4925847.1"/>
    </source>
</evidence>
<keyword evidence="1" id="KW-0812">Transmembrane</keyword>
<keyword evidence="1" id="KW-1133">Transmembrane helix</keyword>
<feature type="transmembrane region" description="Helical" evidence="1">
    <location>
        <begin position="362"/>
        <end position="383"/>
    </location>
</feature>
<gene>
    <name evidence="3" type="ORF">NE686_22330</name>
</gene>
<dbReference type="PROSITE" id="PS51103">
    <property type="entry name" value="PTS_EIIC_TYPE_1"/>
    <property type="match status" value="1"/>
</dbReference>
<dbReference type="InterPro" id="IPR013013">
    <property type="entry name" value="PTS_EIIC_1"/>
</dbReference>
<feature type="transmembrane region" description="Helical" evidence="1">
    <location>
        <begin position="395"/>
        <end position="416"/>
    </location>
</feature>
<keyword evidence="1" id="KW-0472">Membrane</keyword>
<proteinExistence type="predicted"/>
<feature type="transmembrane region" description="Helical" evidence="1">
    <location>
        <begin position="451"/>
        <end position="471"/>
    </location>
</feature>
<feature type="transmembrane region" description="Helical" evidence="1">
    <location>
        <begin position="491"/>
        <end position="511"/>
    </location>
</feature>
<name>A0ABT1SIQ2_9FIRM</name>
<reference evidence="3 4" key="1">
    <citation type="submission" date="2022-06" db="EMBL/GenBank/DDBJ databases">
        <title>Isolation of gut microbiota from human fecal samples.</title>
        <authorList>
            <person name="Pamer E.G."/>
            <person name="Barat B."/>
            <person name="Waligurski E."/>
            <person name="Medina S."/>
            <person name="Paddock L."/>
            <person name="Mostad J."/>
        </authorList>
    </citation>
    <scope>NUCLEOTIDE SEQUENCE [LARGE SCALE GENOMIC DNA]</scope>
    <source>
        <strain evidence="3 4">DFI.7.95</strain>
    </source>
</reference>
<feature type="transmembrane region" description="Helical" evidence="1">
    <location>
        <begin position="309"/>
        <end position="330"/>
    </location>
</feature>
<sequence>MKKIAILGSSGGNLYNLGGKEPLKLLGEIETQCKSAGIEVEEIQFIGAKASMDNVSKDTPTKLYTWDSIQNKIAFSEEKSLSEINTISEEKDIAIAEKINDGKIDGLILMSSDPKSTNKHSIKAAIDKKLPIVGTGGTSMATIQSLGGNVIATSGTTGTTNRTRAVASVQALSKYWGIKYKPTIGGSSGSDSSTDDNILQRISFRGIMMSALPGFIAMALVLALSKVPAFSSLEDVFNILIQGLPVIVAAIAAKQVSGLDEVGIVAGVVAGMLSSKGGLIGGLIGGILAGILAIYLIRLALSWNFPGTTANIVSGGLSGLIAGLIVYFLISPITLMLGDGIRSVIETAVNFSPILAGGLAGLLIWPAIIGGVYHAAILPIVLLEMETTGASFLGAVDMTGLVMVSAGITLANILFPKQKSEAAIAAPGFFINVAFGTFVEAAYPFMFSDKLVFVGAMISAALSGIFVGIFNVHGTAYVPSITAPALSDNPFGFLISMLVGLVSAFIITVIANKVNKSKINREA</sequence>
<dbReference type="PANTHER" id="PTHR30175">
    <property type="entry name" value="PHOSPHOTRANSFERASE SYSTEM TRANSPORT PROTEIN"/>
    <property type="match status" value="1"/>
</dbReference>
<evidence type="ECO:0000256" key="1">
    <source>
        <dbReference type="SAM" id="Phobius"/>
    </source>
</evidence>
<feature type="transmembrane region" description="Helical" evidence="1">
    <location>
        <begin position="202"/>
        <end position="224"/>
    </location>
</feature>
<organism evidence="3 4">
    <name type="scientific">Tissierella carlieri</name>
    <dbReference type="NCBI Taxonomy" id="689904"/>
    <lineage>
        <taxon>Bacteria</taxon>
        <taxon>Bacillati</taxon>
        <taxon>Bacillota</taxon>
        <taxon>Tissierellia</taxon>
        <taxon>Tissierellales</taxon>
        <taxon>Tissierellaceae</taxon>
        <taxon>Tissierella</taxon>
    </lineage>
</organism>
<dbReference type="InterPro" id="IPR050558">
    <property type="entry name" value="PTS_Sugar-Specific_Components"/>
</dbReference>
<keyword evidence="4" id="KW-1185">Reference proteome</keyword>
<feature type="transmembrane region" description="Helical" evidence="1">
    <location>
        <begin position="277"/>
        <end position="297"/>
    </location>
</feature>
<dbReference type="Proteomes" id="UP001524478">
    <property type="component" value="Unassembled WGS sequence"/>
</dbReference>
<feature type="transmembrane region" description="Helical" evidence="1">
    <location>
        <begin position="422"/>
        <end position="439"/>
    </location>
</feature>
<accession>A0ABT1SIQ2</accession>
<dbReference type="PANTHER" id="PTHR30175:SF1">
    <property type="entry name" value="PTS SYSTEM ARBUTIN-, CELLOBIOSE-, AND SALICIN-SPECIFIC EIIBC COMPONENT-RELATED"/>
    <property type="match status" value="1"/>
</dbReference>
<comment type="caution">
    <text evidence="3">The sequence shown here is derived from an EMBL/GenBank/DDBJ whole genome shotgun (WGS) entry which is preliminary data.</text>
</comment>
<feature type="transmembrane region" description="Helical" evidence="1">
    <location>
        <begin position="236"/>
        <end position="257"/>
    </location>
</feature>
<dbReference type="RefSeq" id="WP_256313153.1">
    <property type="nucleotide sequence ID" value="NZ_JANGAC010000038.1"/>
</dbReference>
<feature type="domain" description="PTS EIIC type-1" evidence="2">
    <location>
        <begin position="202"/>
        <end position="523"/>
    </location>
</feature>
<dbReference type="EMBL" id="JANGAC010000038">
    <property type="protein sequence ID" value="MCQ4925847.1"/>
    <property type="molecule type" value="Genomic_DNA"/>
</dbReference>
<evidence type="ECO:0000313" key="4">
    <source>
        <dbReference type="Proteomes" id="UP001524478"/>
    </source>
</evidence>
<protein>
    <recommendedName>
        <fullName evidence="2">PTS EIIC type-1 domain-containing protein</fullName>
    </recommendedName>
</protein>